<name>A0A3M7SBB5_BRAPC</name>
<comment type="caution">
    <text evidence="1">The sequence shown here is derived from an EMBL/GenBank/DDBJ whole genome shotgun (WGS) entry which is preliminary data.</text>
</comment>
<gene>
    <name evidence="1" type="ORF">BpHYR1_002458</name>
</gene>
<organism evidence="1 2">
    <name type="scientific">Brachionus plicatilis</name>
    <name type="common">Marine rotifer</name>
    <name type="synonym">Brachionus muelleri</name>
    <dbReference type="NCBI Taxonomy" id="10195"/>
    <lineage>
        <taxon>Eukaryota</taxon>
        <taxon>Metazoa</taxon>
        <taxon>Spiralia</taxon>
        <taxon>Gnathifera</taxon>
        <taxon>Rotifera</taxon>
        <taxon>Eurotatoria</taxon>
        <taxon>Monogononta</taxon>
        <taxon>Pseudotrocha</taxon>
        <taxon>Ploima</taxon>
        <taxon>Brachionidae</taxon>
        <taxon>Brachionus</taxon>
    </lineage>
</organism>
<proteinExistence type="predicted"/>
<protein>
    <submittedName>
        <fullName evidence="1">Uncharacterized protein</fullName>
    </submittedName>
</protein>
<keyword evidence="2" id="KW-1185">Reference proteome</keyword>
<dbReference type="AlphaFoldDB" id="A0A3M7SBB5"/>
<evidence type="ECO:0000313" key="2">
    <source>
        <dbReference type="Proteomes" id="UP000276133"/>
    </source>
</evidence>
<evidence type="ECO:0000313" key="1">
    <source>
        <dbReference type="EMBL" id="RNA32957.1"/>
    </source>
</evidence>
<reference evidence="1 2" key="1">
    <citation type="journal article" date="2018" name="Sci. Rep.">
        <title>Genomic signatures of local adaptation to the degree of environmental predictability in rotifers.</title>
        <authorList>
            <person name="Franch-Gras L."/>
            <person name="Hahn C."/>
            <person name="Garcia-Roger E.M."/>
            <person name="Carmona M.J."/>
            <person name="Serra M."/>
            <person name="Gomez A."/>
        </authorList>
    </citation>
    <scope>NUCLEOTIDE SEQUENCE [LARGE SCALE GENOMIC DNA]</scope>
    <source>
        <strain evidence="1">HYR1</strain>
    </source>
</reference>
<sequence length="64" mass="7353">MFKTRFVVLLSKIDLIKTEVSCIVVLIPPDKINCNLLILSHSNKVLKDRSISFEKFGSINYTLR</sequence>
<accession>A0A3M7SBB5</accession>
<dbReference type="Proteomes" id="UP000276133">
    <property type="component" value="Unassembled WGS sequence"/>
</dbReference>
<dbReference type="EMBL" id="REGN01001719">
    <property type="protein sequence ID" value="RNA32957.1"/>
    <property type="molecule type" value="Genomic_DNA"/>
</dbReference>